<comment type="function">
    <text evidence="6">Controls stomatal patterning.</text>
</comment>
<dbReference type="InterPro" id="IPR039455">
    <property type="entry name" value="EPFL"/>
</dbReference>
<dbReference type="OrthoDB" id="771316at2759"/>
<name>A0A5J9SIP9_9POAL</name>
<dbReference type="EMBL" id="RWGY01000885">
    <property type="protein sequence ID" value="TVT98265.1"/>
    <property type="molecule type" value="Genomic_DNA"/>
</dbReference>
<evidence type="ECO:0000256" key="5">
    <source>
        <dbReference type="ARBA" id="ARBA00023157"/>
    </source>
</evidence>
<keyword evidence="6" id="KW-0217">Developmental protein</keyword>
<evidence type="ECO:0000256" key="7">
    <source>
        <dbReference type="SAM" id="MobiDB-lite"/>
    </source>
</evidence>
<keyword evidence="4 6" id="KW-0732">Signal</keyword>
<dbReference type="PROSITE" id="PS51257">
    <property type="entry name" value="PROKAR_LIPOPROTEIN"/>
    <property type="match status" value="1"/>
</dbReference>
<keyword evidence="3 6" id="KW-0964">Secreted</keyword>
<keyword evidence="5" id="KW-1015">Disulfide bond</keyword>
<dbReference type="AlphaFoldDB" id="A0A5J9SIP9"/>
<evidence type="ECO:0000256" key="1">
    <source>
        <dbReference type="ARBA" id="ARBA00004613"/>
    </source>
</evidence>
<dbReference type="Proteomes" id="UP000324897">
    <property type="component" value="Unassembled WGS sequence"/>
</dbReference>
<comment type="subcellular location">
    <subcellularLocation>
        <location evidence="1 6">Secreted</location>
    </subcellularLocation>
</comment>
<dbReference type="Pfam" id="PF17181">
    <property type="entry name" value="EPF"/>
    <property type="match status" value="1"/>
</dbReference>
<feature type="signal peptide" evidence="6">
    <location>
        <begin position="1"/>
        <end position="28"/>
    </location>
</feature>
<evidence type="ECO:0000313" key="8">
    <source>
        <dbReference type="EMBL" id="TVT98265.1"/>
    </source>
</evidence>
<organism evidence="8 9">
    <name type="scientific">Eragrostis curvula</name>
    <name type="common">weeping love grass</name>
    <dbReference type="NCBI Taxonomy" id="38414"/>
    <lineage>
        <taxon>Eukaryota</taxon>
        <taxon>Viridiplantae</taxon>
        <taxon>Streptophyta</taxon>
        <taxon>Embryophyta</taxon>
        <taxon>Tracheophyta</taxon>
        <taxon>Spermatophyta</taxon>
        <taxon>Magnoliopsida</taxon>
        <taxon>Liliopsida</taxon>
        <taxon>Poales</taxon>
        <taxon>Poaceae</taxon>
        <taxon>PACMAD clade</taxon>
        <taxon>Chloridoideae</taxon>
        <taxon>Eragrostideae</taxon>
        <taxon>Eragrostidinae</taxon>
        <taxon>Eragrostis</taxon>
    </lineage>
</organism>
<evidence type="ECO:0000256" key="2">
    <source>
        <dbReference type="ARBA" id="ARBA00008127"/>
    </source>
</evidence>
<evidence type="ECO:0000313" key="9">
    <source>
        <dbReference type="Proteomes" id="UP000324897"/>
    </source>
</evidence>
<evidence type="ECO:0000256" key="6">
    <source>
        <dbReference type="RuleBase" id="RU367102"/>
    </source>
</evidence>
<sequence length="181" mass="19342">MKGLCSCAQALVLAAALVVSSCSDLADGVRTAPSKFICTSSLGYIMVHIEMTVTLIFSLQTLKKGRPLMTVFHRAGASSGSADARRLDVEPADRGTSNGYKPHQVTTPHESEPAEDDELVLASRQRAASGSRLPDCAHACGACSPCRRVMVSFRCAESASESCPIAYRCMCRGRFFHVPSL</sequence>
<dbReference type="GO" id="GO:0010052">
    <property type="term" value="P:guard cell differentiation"/>
    <property type="evidence" value="ECO:0007669"/>
    <property type="project" value="UniProtKB-UniRule"/>
</dbReference>
<accession>A0A5J9SIP9</accession>
<feature type="region of interest" description="Disordered" evidence="7">
    <location>
        <begin position="91"/>
        <end position="116"/>
    </location>
</feature>
<gene>
    <name evidence="8" type="ORF">EJB05_56485</name>
</gene>
<evidence type="ECO:0000256" key="3">
    <source>
        <dbReference type="ARBA" id="ARBA00022525"/>
    </source>
</evidence>
<proteinExistence type="inferred from homology"/>
<dbReference type="Gramene" id="TVT98265">
    <property type="protein sequence ID" value="TVT98265"/>
    <property type="gene ID" value="EJB05_56485"/>
</dbReference>
<dbReference type="PANTHER" id="PTHR33109">
    <property type="entry name" value="EPIDERMAL PATTERNING FACTOR-LIKE PROTEIN 4"/>
    <property type="match status" value="1"/>
</dbReference>
<protein>
    <recommendedName>
        <fullName evidence="6">Epidermal patterning factor-like protein</fullName>
    </recommendedName>
</protein>
<dbReference type="PANTHER" id="PTHR33109:SF6">
    <property type="entry name" value="EPIDERMAL PATTERNING FACTOR-LIKE PROTEIN 7-RELATED"/>
    <property type="match status" value="1"/>
</dbReference>
<feature type="compositionally biased region" description="Polar residues" evidence="7">
    <location>
        <begin position="95"/>
        <end position="108"/>
    </location>
</feature>
<dbReference type="GO" id="GO:0005576">
    <property type="term" value="C:extracellular region"/>
    <property type="evidence" value="ECO:0007669"/>
    <property type="project" value="UniProtKB-SubCell"/>
</dbReference>
<keyword evidence="9" id="KW-1185">Reference proteome</keyword>
<feature type="chain" id="PRO_5027158709" description="Epidermal patterning factor-like protein" evidence="6">
    <location>
        <begin position="29"/>
        <end position="181"/>
    </location>
</feature>
<reference evidence="8 9" key="1">
    <citation type="journal article" date="2019" name="Sci. Rep.">
        <title>A high-quality genome of Eragrostis curvula grass provides insights into Poaceae evolution and supports new strategies to enhance forage quality.</title>
        <authorList>
            <person name="Carballo J."/>
            <person name="Santos B.A.C.M."/>
            <person name="Zappacosta D."/>
            <person name="Garbus I."/>
            <person name="Selva J.P."/>
            <person name="Gallo C.A."/>
            <person name="Diaz A."/>
            <person name="Albertini E."/>
            <person name="Caccamo M."/>
            <person name="Echenique V."/>
        </authorList>
    </citation>
    <scope>NUCLEOTIDE SEQUENCE [LARGE SCALE GENOMIC DNA]</scope>
    <source>
        <strain evidence="9">cv. Victoria</strain>
        <tissue evidence="8">Leaf</tissue>
    </source>
</reference>
<feature type="non-terminal residue" evidence="8">
    <location>
        <position position="1"/>
    </location>
</feature>
<comment type="caution">
    <text evidence="8">The sequence shown here is derived from an EMBL/GenBank/DDBJ whole genome shotgun (WGS) entry which is preliminary data.</text>
</comment>
<comment type="similarity">
    <text evidence="2 6">Belongs to the plant cysteine rich small secretory peptide family. Epidermal patterning factor subfamily.</text>
</comment>
<evidence type="ECO:0000256" key="4">
    <source>
        <dbReference type="ARBA" id="ARBA00022729"/>
    </source>
</evidence>